<dbReference type="InterPro" id="IPR025109">
    <property type="entry name" value="DUF4031"/>
</dbReference>
<reference evidence="2 3" key="1">
    <citation type="submission" date="2018-12" db="EMBL/GenBank/DDBJ databases">
        <title>Dyella dinghuensis sp. nov. DHOA06 and Dyella choica sp. nov. 4M-K27, isolated from forest soil.</title>
        <authorList>
            <person name="Qiu L.-H."/>
            <person name="Gao Z.-H."/>
        </authorList>
    </citation>
    <scope>NUCLEOTIDE SEQUENCE [LARGE SCALE GENOMIC DNA]</scope>
    <source>
        <strain evidence="2 3">4M-K27</strain>
    </source>
</reference>
<dbReference type="Proteomes" id="UP000274358">
    <property type="component" value="Unassembled WGS sequence"/>
</dbReference>
<name>A0A432M0S0_9GAMM</name>
<proteinExistence type="predicted"/>
<evidence type="ECO:0000259" key="1">
    <source>
        <dbReference type="Pfam" id="PF13223"/>
    </source>
</evidence>
<dbReference type="RefSeq" id="WP_126686612.1">
    <property type="nucleotide sequence ID" value="NZ_RYYV01000022.1"/>
</dbReference>
<comment type="caution">
    <text evidence="2">The sequence shown here is derived from an EMBL/GenBank/DDBJ whole genome shotgun (WGS) entry which is preliminary data.</text>
</comment>
<dbReference type="OrthoDB" id="9808993at2"/>
<dbReference type="AlphaFoldDB" id="A0A432M0S0"/>
<keyword evidence="3" id="KW-1185">Reference proteome</keyword>
<feature type="domain" description="DUF4031" evidence="1">
    <location>
        <begin position="3"/>
        <end position="79"/>
    </location>
</feature>
<evidence type="ECO:0000313" key="2">
    <source>
        <dbReference type="EMBL" id="RUL70525.1"/>
    </source>
</evidence>
<organism evidence="2 3">
    <name type="scientific">Dyella choica</name>
    <dbReference type="NCBI Taxonomy" id="1927959"/>
    <lineage>
        <taxon>Bacteria</taxon>
        <taxon>Pseudomonadati</taxon>
        <taxon>Pseudomonadota</taxon>
        <taxon>Gammaproteobacteria</taxon>
        <taxon>Lysobacterales</taxon>
        <taxon>Rhodanobacteraceae</taxon>
        <taxon>Dyella</taxon>
    </lineage>
</organism>
<protein>
    <submittedName>
        <fullName evidence="2">DUF4031 domain-containing protein</fullName>
    </submittedName>
</protein>
<gene>
    <name evidence="2" type="ORF">EKH80_20215</name>
</gene>
<accession>A0A432M0S0</accession>
<dbReference type="Pfam" id="PF13223">
    <property type="entry name" value="DUF4031"/>
    <property type="match status" value="1"/>
</dbReference>
<dbReference type="EMBL" id="RYYV01000022">
    <property type="protein sequence ID" value="RUL70525.1"/>
    <property type="molecule type" value="Genomic_DNA"/>
</dbReference>
<sequence length="103" mass="12246">MAVYIDSEGIRWRNRLWCHLVADSLSELHDFARRLGLKRQWFQDHGAYPHYDVTMTVREKALRLGAVDADRFTIVDRSRVLRRELLAQRAVWAERNLQEEVVP</sequence>
<evidence type="ECO:0000313" key="3">
    <source>
        <dbReference type="Proteomes" id="UP000274358"/>
    </source>
</evidence>